<evidence type="ECO:0000313" key="4">
    <source>
        <dbReference type="EMBL" id="MDA5092564.1"/>
    </source>
</evidence>
<sequence length="184" mass="19784">MSVLRSALLYASLALGANAAFADTAALEALREGEMKKLVFHSEPVVASAASFLDTSGGEYSLSDYQGKYVLLNFWATWCAPCRKEMPALDALQKELGGEAFEVVPIATGRNRVPAIEMFFEKVGVTDLPILLDPTQALARDMGVFGLPATVILDPEGNEIARMRGEANWNSDSARAILTSLIEG</sequence>
<evidence type="ECO:0000256" key="2">
    <source>
        <dbReference type="SAM" id="SignalP"/>
    </source>
</evidence>
<accession>A0ABT4VWE0</accession>
<dbReference type="CDD" id="cd02966">
    <property type="entry name" value="TlpA_like_family"/>
    <property type="match status" value="1"/>
</dbReference>
<feature type="signal peptide" evidence="2">
    <location>
        <begin position="1"/>
        <end position="22"/>
    </location>
</feature>
<dbReference type="InterPro" id="IPR050553">
    <property type="entry name" value="Thioredoxin_ResA/DsbE_sf"/>
</dbReference>
<dbReference type="Gene3D" id="3.40.30.10">
    <property type="entry name" value="Glutaredoxin"/>
    <property type="match status" value="1"/>
</dbReference>
<dbReference type="Proteomes" id="UP001528040">
    <property type="component" value="Unassembled WGS sequence"/>
</dbReference>
<dbReference type="Pfam" id="PF00578">
    <property type="entry name" value="AhpC-TSA"/>
    <property type="match status" value="1"/>
</dbReference>
<evidence type="ECO:0000256" key="1">
    <source>
        <dbReference type="ARBA" id="ARBA00023284"/>
    </source>
</evidence>
<dbReference type="InterPro" id="IPR017937">
    <property type="entry name" value="Thioredoxin_CS"/>
</dbReference>
<reference evidence="4 5" key="1">
    <citation type="submission" date="2023-01" db="EMBL/GenBank/DDBJ databases">
        <authorList>
            <person name="Yoon J.-W."/>
        </authorList>
    </citation>
    <scope>NUCLEOTIDE SEQUENCE [LARGE SCALE GENOMIC DNA]</scope>
    <source>
        <strain evidence="4 5">KMU-50</strain>
    </source>
</reference>
<dbReference type="PANTHER" id="PTHR42852">
    <property type="entry name" value="THIOL:DISULFIDE INTERCHANGE PROTEIN DSBE"/>
    <property type="match status" value="1"/>
</dbReference>
<comment type="caution">
    <text evidence="4">The sequence shown here is derived from an EMBL/GenBank/DDBJ whole genome shotgun (WGS) entry which is preliminary data.</text>
</comment>
<dbReference type="InterPro" id="IPR013766">
    <property type="entry name" value="Thioredoxin_domain"/>
</dbReference>
<dbReference type="EMBL" id="JAQIIO010000001">
    <property type="protein sequence ID" value="MDA5092564.1"/>
    <property type="molecule type" value="Genomic_DNA"/>
</dbReference>
<protein>
    <submittedName>
        <fullName evidence="4">TlpA disulfide reductase family protein</fullName>
    </submittedName>
</protein>
<dbReference type="SUPFAM" id="SSF52833">
    <property type="entry name" value="Thioredoxin-like"/>
    <property type="match status" value="1"/>
</dbReference>
<dbReference type="PANTHER" id="PTHR42852:SF18">
    <property type="entry name" value="CHROMOSOME UNDETERMINED SCAFFOLD_47, WHOLE GENOME SHOTGUN SEQUENCE"/>
    <property type="match status" value="1"/>
</dbReference>
<dbReference type="PROSITE" id="PS00194">
    <property type="entry name" value="THIOREDOXIN_1"/>
    <property type="match status" value="1"/>
</dbReference>
<keyword evidence="5" id="KW-1185">Reference proteome</keyword>
<gene>
    <name evidence="4" type="ORF">O2N63_00475</name>
</gene>
<dbReference type="InterPro" id="IPR036249">
    <property type="entry name" value="Thioredoxin-like_sf"/>
</dbReference>
<feature type="chain" id="PRO_5047372891" evidence="2">
    <location>
        <begin position="23"/>
        <end position="184"/>
    </location>
</feature>
<keyword evidence="2" id="KW-0732">Signal</keyword>
<proteinExistence type="predicted"/>
<dbReference type="InterPro" id="IPR000866">
    <property type="entry name" value="AhpC/TSA"/>
</dbReference>
<dbReference type="PROSITE" id="PS51352">
    <property type="entry name" value="THIOREDOXIN_2"/>
    <property type="match status" value="1"/>
</dbReference>
<evidence type="ECO:0000313" key="5">
    <source>
        <dbReference type="Proteomes" id="UP001528040"/>
    </source>
</evidence>
<feature type="domain" description="Thioredoxin" evidence="3">
    <location>
        <begin position="15"/>
        <end position="183"/>
    </location>
</feature>
<dbReference type="RefSeq" id="WP_271052054.1">
    <property type="nucleotide sequence ID" value="NZ_JAQIIO010000001.1"/>
</dbReference>
<name>A0ABT4VWE0_9RHOB</name>
<keyword evidence="1" id="KW-0676">Redox-active center</keyword>
<organism evidence="4 5">
    <name type="scientific">Aliiroseovarius salicola</name>
    <dbReference type="NCBI Taxonomy" id="3009082"/>
    <lineage>
        <taxon>Bacteria</taxon>
        <taxon>Pseudomonadati</taxon>
        <taxon>Pseudomonadota</taxon>
        <taxon>Alphaproteobacteria</taxon>
        <taxon>Rhodobacterales</taxon>
        <taxon>Paracoccaceae</taxon>
        <taxon>Aliiroseovarius</taxon>
    </lineage>
</organism>
<evidence type="ECO:0000259" key="3">
    <source>
        <dbReference type="PROSITE" id="PS51352"/>
    </source>
</evidence>